<evidence type="ECO:0000256" key="2">
    <source>
        <dbReference type="ARBA" id="ARBA00022840"/>
    </source>
</evidence>
<dbReference type="InterPro" id="IPR004096">
    <property type="entry name" value="V4R"/>
</dbReference>
<dbReference type="Pfam" id="PF02954">
    <property type="entry name" value="HTH_8"/>
    <property type="match status" value="1"/>
</dbReference>
<dbReference type="PROSITE" id="PS50045">
    <property type="entry name" value="SIGMA54_INTERACT_4"/>
    <property type="match status" value="1"/>
</dbReference>
<keyword evidence="2" id="KW-0067">ATP-binding</keyword>
<dbReference type="InterPro" id="IPR003593">
    <property type="entry name" value="AAA+_ATPase"/>
</dbReference>
<organism evidence="7 8">
    <name type="scientific">Alkaliphilus metalliredigens (strain QYMF)</name>
    <dbReference type="NCBI Taxonomy" id="293826"/>
    <lineage>
        <taxon>Bacteria</taxon>
        <taxon>Bacillati</taxon>
        <taxon>Bacillota</taxon>
        <taxon>Clostridia</taxon>
        <taxon>Peptostreptococcales</taxon>
        <taxon>Natronincolaceae</taxon>
        <taxon>Alkaliphilus</taxon>
    </lineage>
</organism>
<protein>
    <submittedName>
        <fullName evidence="7">Sigma54 specific transcriptional regulator, Fis family</fullName>
    </submittedName>
</protein>
<name>A6TUL7_ALKMQ</name>
<dbReference type="EMBL" id="CP000724">
    <property type="protein sequence ID" value="ABR49885.1"/>
    <property type="molecule type" value="Genomic_DNA"/>
</dbReference>
<dbReference type="InterPro" id="IPR035965">
    <property type="entry name" value="PAS-like_dom_sf"/>
</dbReference>
<dbReference type="InterPro" id="IPR002078">
    <property type="entry name" value="Sigma_54_int"/>
</dbReference>
<dbReference type="FunFam" id="3.40.50.300:FF:000006">
    <property type="entry name" value="DNA-binding transcriptional regulator NtrC"/>
    <property type="match status" value="1"/>
</dbReference>
<dbReference type="InterPro" id="IPR058031">
    <property type="entry name" value="AAA_lid_NorR"/>
</dbReference>
<dbReference type="OrthoDB" id="9803970at2"/>
<dbReference type="Gene3D" id="3.30.450.20">
    <property type="entry name" value="PAS domain"/>
    <property type="match status" value="1"/>
</dbReference>
<accession>A6TUL7</accession>
<dbReference type="SUPFAM" id="SSF46689">
    <property type="entry name" value="Homeodomain-like"/>
    <property type="match status" value="1"/>
</dbReference>
<dbReference type="Gene3D" id="3.40.50.300">
    <property type="entry name" value="P-loop containing nucleotide triphosphate hydrolases"/>
    <property type="match status" value="1"/>
</dbReference>
<dbReference type="Gene3D" id="1.10.8.60">
    <property type="match status" value="1"/>
</dbReference>
<evidence type="ECO:0000256" key="4">
    <source>
        <dbReference type="ARBA" id="ARBA00023125"/>
    </source>
</evidence>
<dbReference type="GO" id="GO:0005524">
    <property type="term" value="F:ATP binding"/>
    <property type="evidence" value="ECO:0007669"/>
    <property type="project" value="UniProtKB-KW"/>
</dbReference>
<dbReference type="eggNOG" id="COG1719">
    <property type="taxonomic scope" value="Bacteria"/>
</dbReference>
<dbReference type="InterPro" id="IPR002197">
    <property type="entry name" value="HTH_Fis"/>
</dbReference>
<keyword evidence="4" id="KW-0238">DNA-binding</keyword>
<dbReference type="PROSITE" id="PS00676">
    <property type="entry name" value="SIGMA54_INTERACT_2"/>
    <property type="match status" value="1"/>
</dbReference>
<dbReference type="Gene3D" id="3.30.1380.20">
    <property type="entry name" value="Trafficking protein particle complex subunit 3"/>
    <property type="match status" value="1"/>
</dbReference>
<evidence type="ECO:0000256" key="1">
    <source>
        <dbReference type="ARBA" id="ARBA00022741"/>
    </source>
</evidence>
<dbReference type="AlphaFoldDB" id="A6TUL7"/>
<dbReference type="Proteomes" id="UP000001572">
    <property type="component" value="Chromosome"/>
</dbReference>
<dbReference type="SMART" id="SM00989">
    <property type="entry name" value="V4R"/>
    <property type="match status" value="1"/>
</dbReference>
<dbReference type="PROSITE" id="PS00688">
    <property type="entry name" value="SIGMA54_INTERACT_3"/>
    <property type="match status" value="1"/>
</dbReference>
<dbReference type="InterPro" id="IPR025944">
    <property type="entry name" value="Sigma_54_int_dom_CS"/>
</dbReference>
<dbReference type="SUPFAM" id="SSF111126">
    <property type="entry name" value="Ligand-binding domain in the NO signalling and Golgi transport"/>
    <property type="match status" value="1"/>
</dbReference>
<reference evidence="8" key="1">
    <citation type="journal article" date="2016" name="Genome Announc.">
        <title>Complete genome sequence of Alkaliphilus metalliredigens strain QYMF, an alkaliphilic and metal-reducing bacterium isolated from borax-contaminated leachate ponds.</title>
        <authorList>
            <person name="Hwang C."/>
            <person name="Copeland A."/>
            <person name="Lucas S."/>
            <person name="Lapidus A."/>
            <person name="Barry K."/>
            <person name="Detter J.C."/>
            <person name="Glavina Del Rio T."/>
            <person name="Hammon N."/>
            <person name="Israni S."/>
            <person name="Dalin E."/>
            <person name="Tice H."/>
            <person name="Pitluck S."/>
            <person name="Chertkov O."/>
            <person name="Brettin T."/>
            <person name="Bruce D."/>
            <person name="Han C."/>
            <person name="Schmutz J."/>
            <person name="Larimer F."/>
            <person name="Land M.L."/>
            <person name="Hauser L."/>
            <person name="Kyrpides N."/>
            <person name="Mikhailova N."/>
            <person name="Ye Q."/>
            <person name="Zhou J."/>
            <person name="Richardson P."/>
            <person name="Fields M.W."/>
        </authorList>
    </citation>
    <scope>NUCLEOTIDE SEQUENCE [LARGE SCALE GENOMIC DNA]</scope>
    <source>
        <strain evidence="8">QYMF</strain>
    </source>
</reference>
<dbReference type="SUPFAM" id="SSF55785">
    <property type="entry name" value="PYP-like sensor domain (PAS domain)"/>
    <property type="match status" value="1"/>
</dbReference>
<dbReference type="GO" id="GO:0006355">
    <property type="term" value="P:regulation of DNA-templated transcription"/>
    <property type="evidence" value="ECO:0007669"/>
    <property type="project" value="InterPro"/>
</dbReference>
<evidence type="ECO:0000259" key="6">
    <source>
        <dbReference type="PROSITE" id="PS50045"/>
    </source>
</evidence>
<dbReference type="STRING" id="293826.Amet_3766"/>
<dbReference type="InterPro" id="IPR009057">
    <property type="entry name" value="Homeodomain-like_sf"/>
</dbReference>
<dbReference type="PANTHER" id="PTHR32071">
    <property type="entry name" value="TRANSCRIPTIONAL REGULATORY PROTEIN"/>
    <property type="match status" value="1"/>
</dbReference>
<dbReference type="CDD" id="cd00009">
    <property type="entry name" value="AAA"/>
    <property type="match status" value="1"/>
</dbReference>
<evidence type="ECO:0000256" key="3">
    <source>
        <dbReference type="ARBA" id="ARBA00023015"/>
    </source>
</evidence>
<feature type="domain" description="Sigma-54 factor interaction" evidence="6">
    <location>
        <begin position="326"/>
        <end position="556"/>
    </location>
</feature>
<keyword evidence="1" id="KW-0547">Nucleotide-binding</keyword>
<dbReference type="InterPro" id="IPR025943">
    <property type="entry name" value="Sigma_54_int_dom_ATP-bd_2"/>
</dbReference>
<gene>
    <name evidence="7" type="ordered locus">Amet_3766</name>
</gene>
<sequence>MNNLERNLGSLTTTFNTGNEVKNVGKDIYYSTAKNFGSRLSIKDYDMLTEKMAELGIGQVRITLISDEKIIVQLYECFTCGEMEYKGEAICYFEGGILAGAISNICGQNMDAIETKCNALGDGYCEFELTPKSIKPQTNHSTAEKEDNMVNLALHSLKLTKDYNKVEHKTKNFSNMNQRLHKALKKAVEINNFNKTILDSMPNCLALIDPNGIIIKINKQYNDFLNIDSKKVENQNIKSLGWTTKYKEVLITGNAAIWQEDIEDDEYIIFESPVAEGNGILRQLIPTKSEFVKLMLDKMTFLEREMKYYKNKVKEKNNDIENIADLSVDSDCMREVIRYMKKVSKTDATTLLRGESGTGKTLFAKAIHNESHRKNNPFVSIDCTTIPENFFEAELFGYEAGAYTGANKNGKAGKLEMAHGGTVFLDEIGEIPVETQSKLLRFLQEKEFERIGGITTKKVDVRIIAATNQELETMISKGQFRKDLYYRLNVININLPPLRERLEEIPSLTNKILLDFCREVGIELKEIGEEGMKELIHYNWPGNIRELENLVKRLAINSEQKMIERSDIAREIEITTKIQPIQALEGQMNQSEKQNIIDALEKYDFNKTQTAKGLGITRQTLYNKIKRFGISS</sequence>
<dbReference type="SUPFAM" id="SSF52540">
    <property type="entry name" value="P-loop containing nucleoside triphosphate hydrolases"/>
    <property type="match status" value="1"/>
</dbReference>
<dbReference type="PANTHER" id="PTHR32071:SF57">
    <property type="entry name" value="C4-DICARBOXYLATE TRANSPORT TRANSCRIPTIONAL REGULATORY PROTEIN DCTD"/>
    <property type="match status" value="1"/>
</dbReference>
<dbReference type="HOGENOM" id="CLU_000445_8_1_9"/>
<keyword evidence="8" id="KW-1185">Reference proteome</keyword>
<proteinExistence type="predicted"/>
<dbReference type="PRINTS" id="PR01590">
    <property type="entry name" value="HTHFIS"/>
</dbReference>
<dbReference type="KEGG" id="amt:Amet_3766"/>
<dbReference type="Pfam" id="PF25601">
    <property type="entry name" value="AAA_lid_14"/>
    <property type="match status" value="1"/>
</dbReference>
<dbReference type="SMART" id="SM00382">
    <property type="entry name" value="AAA"/>
    <property type="match status" value="1"/>
</dbReference>
<dbReference type="RefSeq" id="WP_012064845.1">
    <property type="nucleotide sequence ID" value="NC_009633.1"/>
</dbReference>
<dbReference type="InterPro" id="IPR027417">
    <property type="entry name" value="P-loop_NTPase"/>
</dbReference>
<keyword evidence="3" id="KW-0805">Transcription regulation</keyword>
<dbReference type="GO" id="GO:0043565">
    <property type="term" value="F:sequence-specific DNA binding"/>
    <property type="evidence" value="ECO:0007669"/>
    <property type="project" value="InterPro"/>
</dbReference>
<dbReference type="InterPro" id="IPR024096">
    <property type="entry name" value="NO_sig/Golgi_transp_ligand-bd"/>
</dbReference>
<evidence type="ECO:0000256" key="5">
    <source>
        <dbReference type="ARBA" id="ARBA00023163"/>
    </source>
</evidence>
<dbReference type="Gene3D" id="1.10.10.60">
    <property type="entry name" value="Homeodomain-like"/>
    <property type="match status" value="1"/>
</dbReference>
<dbReference type="eggNOG" id="COG3829">
    <property type="taxonomic scope" value="Bacteria"/>
</dbReference>
<dbReference type="Pfam" id="PF02830">
    <property type="entry name" value="V4R"/>
    <property type="match status" value="1"/>
</dbReference>
<evidence type="ECO:0000313" key="8">
    <source>
        <dbReference type="Proteomes" id="UP000001572"/>
    </source>
</evidence>
<keyword evidence="5" id="KW-0804">Transcription</keyword>
<evidence type="ECO:0000313" key="7">
    <source>
        <dbReference type="EMBL" id="ABR49885.1"/>
    </source>
</evidence>
<dbReference type="Pfam" id="PF00158">
    <property type="entry name" value="Sigma54_activat"/>
    <property type="match status" value="1"/>
</dbReference>